<protein>
    <recommendedName>
        <fullName evidence="6">LPXTG-motif cell wall anchor domain-containing protein</fullName>
    </recommendedName>
</protein>
<keyword evidence="2" id="KW-0472">Membrane</keyword>
<reference evidence="4" key="1">
    <citation type="submission" date="2021-01" db="EMBL/GenBank/DDBJ databases">
        <title>Whole genome shotgun sequence of Virgisporangium aurantiacum NBRC 16421.</title>
        <authorList>
            <person name="Komaki H."/>
            <person name="Tamura T."/>
        </authorList>
    </citation>
    <scope>NUCLEOTIDE SEQUENCE</scope>
    <source>
        <strain evidence="4">NBRC 16421</strain>
    </source>
</reference>
<evidence type="ECO:0000313" key="4">
    <source>
        <dbReference type="EMBL" id="GIJ60530.1"/>
    </source>
</evidence>
<accession>A0A8J3ZF91</accession>
<keyword evidence="2" id="KW-1133">Transmembrane helix</keyword>
<dbReference type="AlphaFoldDB" id="A0A8J3ZF91"/>
<name>A0A8J3ZF91_9ACTN</name>
<keyword evidence="2" id="KW-0812">Transmembrane</keyword>
<evidence type="ECO:0008006" key="6">
    <source>
        <dbReference type="Google" id="ProtNLM"/>
    </source>
</evidence>
<dbReference type="EMBL" id="BOPG01000056">
    <property type="protein sequence ID" value="GIJ60530.1"/>
    <property type="molecule type" value="Genomic_DNA"/>
</dbReference>
<gene>
    <name evidence="4" type="ORF">Vau01_080460</name>
</gene>
<evidence type="ECO:0000256" key="2">
    <source>
        <dbReference type="SAM" id="Phobius"/>
    </source>
</evidence>
<dbReference type="RefSeq" id="WP_204004946.1">
    <property type="nucleotide sequence ID" value="NZ_BOPG01000056.1"/>
</dbReference>
<keyword evidence="3" id="KW-0732">Signal</keyword>
<feature type="compositionally biased region" description="Low complexity" evidence="1">
    <location>
        <begin position="170"/>
        <end position="190"/>
    </location>
</feature>
<sequence>MRLIRAAAALLTVLGAGMAGAILGAGPAYAGNWATTVLDPVPDRFEPGRSYTIGFWVLQHGSHPYEGTLDPVALQLVVPGGATTTFTGIALPEPAHYVTTIYLPAAGAYTLVGLQGDFQPYRVGTLAAPGALIALPVPTPMEMPADQLPWKEIRPPTMPVDADRNPFDETATNAPAARTTAAAPETTPAASESRRPTTTVLIALAGLAVVFGVLLYRRRRPAR</sequence>
<feature type="transmembrane region" description="Helical" evidence="2">
    <location>
        <begin position="198"/>
        <end position="216"/>
    </location>
</feature>
<evidence type="ECO:0000313" key="5">
    <source>
        <dbReference type="Proteomes" id="UP000612585"/>
    </source>
</evidence>
<feature type="chain" id="PRO_5035177057" description="LPXTG-motif cell wall anchor domain-containing protein" evidence="3">
    <location>
        <begin position="31"/>
        <end position="223"/>
    </location>
</feature>
<feature type="signal peptide" evidence="3">
    <location>
        <begin position="1"/>
        <end position="30"/>
    </location>
</feature>
<comment type="caution">
    <text evidence="4">The sequence shown here is derived from an EMBL/GenBank/DDBJ whole genome shotgun (WGS) entry which is preliminary data.</text>
</comment>
<evidence type="ECO:0000256" key="1">
    <source>
        <dbReference type="SAM" id="MobiDB-lite"/>
    </source>
</evidence>
<dbReference type="Proteomes" id="UP000612585">
    <property type="component" value="Unassembled WGS sequence"/>
</dbReference>
<organism evidence="4 5">
    <name type="scientific">Virgisporangium aurantiacum</name>
    <dbReference type="NCBI Taxonomy" id="175570"/>
    <lineage>
        <taxon>Bacteria</taxon>
        <taxon>Bacillati</taxon>
        <taxon>Actinomycetota</taxon>
        <taxon>Actinomycetes</taxon>
        <taxon>Micromonosporales</taxon>
        <taxon>Micromonosporaceae</taxon>
        <taxon>Virgisporangium</taxon>
    </lineage>
</organism>
<evidence type="ECO:0000256" key="3">
    <source>
        <dbReference type="SAM" id="SignalP"/>
    </source>
</evidence>
<feature type="region of interest" description="Disordered" evidence="1">
    <location>
        <begin position="165"/>
        <end position="195"/>
    </location>
</feature>
<proteinExistence type="predicted"/>
<keyword evidence="5" id="KW-1185">Reference proteome</keyword>